<feature type="region of interest" description="Disordered" evidence="3">
    <location>
        <begin position="194"/>
        <end position="229"/>
    </location>
</feature>
<dbReference type="InterPro" id="IPR033133">
    <property type="entry name" value="PUM-HD"/>
</dbReference>
<dbReference type="GeneID" id="85493337"/>
<dbReference type="GO" id="GO:0005737">
    <property type="term" value="C:cytoplasm"/>
    <property type="evidence" value="ECO:0007669"/>
    <property type="project" value="TreeGrafter"/>
</dbReference>
<dbReference type="RefSeq" id="XP_060454732.1">
    <property type="nucleotide sequence ID" value="XM_060597883.1"/>
</dbReference>
<organism evidence="5 6">
    <name type="scientific">Cutaneotrichosporon cavernicola</name>
    <dbReference type="NCBI Taxonomy" id="279322"/>
    <lineage>
        <taxon>Eukaryota</taxon>
        <taxon>Fungi</taxon>
        <taxon>Dikarya</taxon>
        <taxon>Basidiomycota</taxon>
        <taxon>Agaricomycotina</taxon>
        <taxon>Tremellomycetes</taxon>
        <taxon>Trichosporonales</taxon>
        <taxon>Trichosporonaceae</taxon>
        <taxon>Cutaneotrichosporon</taxon>
    </lineage>
</organism>
<feature type="domain" description="PUM-HD" evidence="4">
    <location>
        <begin position="308"/>
        <end position="648"/>
    </location>
</feature>
<feature type="compositionally biased region" description="Polar residues" evidence="3">
    <location>
        <begin position="195"/>
        <end position="209"/>
    </location>
</feature>
<name>A0AA48L061_9TREE</name>
<dbReference type="CDD" id="cd07920">
    <property type="entry name" value="Pumilio"/>
    <property type="match status" value="1"/>
</dbReference>
<sequence>MSGSTNAWTTSSPTPEADLAAHLSNLAVDDYNGPTRTAGGSNPPAYNVHTPPRPAFAPYDANAQFLYYAVAASGNSLDPATFSPQHFPYELGTPIPSQTAGMTYDPYPSPSEGYPHHGDARAPTATSYQQQQPGLVGARGNHVSYRPPHMAQQLRDLQDLTAAQQQQQYFYGQRTGFWAAPHTPERGLGGMASSVAMTPSNSRQRNNRMGSGGPRRNNSGQNSHLASQLAGFPDPQAATFASLAASYTNPYGLQTPLTPALTGPGGQAYPFPATYGAAAYSPTPIHFGGFVPNGKRGRHAHIEDPGIVRSQRLEDFRQRKNSRMEFSEIYGSICEFAGDQHGSRFIQNKLETASPEERAKVFDEIMPNAYQLMTDVFGNYVIQKLFEHGDQQQKAALVKKMEGHVLQLSMQMYGCRVMQKALEHLLLEQREKLVAELEGHIIECVKSSNANHVIQRLISLDPSKEVTDAFIGHVQELSAHPFGCRVLQKSFEVLDPVKIRPLLDEMHNCSLKLMIDQFGNYVVQSVLTDAPGREADRDRVVGEMKGRIFELSRHKFASNVVERAIRTSNREGKRAIIAEMMGDSIEEGESRIGTLLRDGFGNFTVQTALNEAEPDHRDQLLSIIVPLMPQLRHSPCGRRLDAKIQEYEAKGILPSSAANSSSDHKDTDGSSSDTLVVPNGKSANAIRRTVSPSTSSTSIHDEQLVYKALLA</sequence>
<dbReference type="InterPro" id="IPR001313">
    <property type="entry name" value="Pumilio_RNA-bd_rpt"/>
</dbReference>
<dbReference type="SUPFAM" id="SSF48371">
    <property type="entry name" value="ARM repeat"/>
    <property type="match status" value="1"/>
</dbReference>
<feature type="compositionally biased region" description="Polar residues" evidence="3">
    <location>
        <begin position="216"/>
        <end position="226"/>
    </location>
</feature>
<feature type="repeat" description="Pumilio" evidence="2">
    <location>
        <begin position="584"/>
        <end position="622"/>
    </location>
</feature>
<dbReference type="GO" id="GO:0000288">
    <property type="term" value="P:nuclear-transcribed mRNA catabolic process, deadenylation-dependent decay"/>
    <property type="evidence" value="ECO:0007669"/>
    <property type="project" value="TreeGrafter"/>
</dbReference>
<accession>A0AA48L061</accession>
<gene>
    <name evidence="5" type="primary">PUF3</name>
    <name evidence="5" type="ORF">CcaverHIS019_0208280</name>
</gene>
<feature type="repeat" description="Pumilio" evidence="2">
    <location>
        <begin position="469"/>
        <end position="504"/>
    </location>
</feature>
<evidence type="ECO:0000256" key="2">
    <source>
        <dbReference type="PROSITE-ProRule" id="PRU00317"/>
    </source>
</evidence>
<feature type="compositionally biased region" description="Low complexity" evidence="3">
    <location>
        <begin position="689"/>
        <end position="698"/>
    </location>
</feature>
<keyword evidence="6" id="KW-1185">Reference proteome</keyword>
<feature type="repeat" description="Pumilio" evidence="2">
    <location>
        <begin position="543"/>
        <end position="578"/>
    </location>
</feature>
<dbReference type="PROSITE" id="PS50302">
    <property type="entry name" value="PUM"/>
    <property type="match status" value="7"/>
</dbReference>
<dbReference type="Pfam" id="PF00806">
    <property type="entry name" value="PUF"/>
    <property type="match status" value="7"/>
</dbReference>
<feature type="repeat" description="Pumilio" evidence="2">
    <location>
        <begin position="400"/>
        <end position="435"/>
    </location>
</feature>
<dbReference type="Proteomes" id="UP001233271">
    <property type="component" value="Chromosome 2"/>
</dbReference>
<keyword evidence="1" id="KW-0677">Repeat</keyword>
<dbReference type="PANTHER" id="PTHR12537:SF12">
    <property type="entry name" value="MATERNAL PROTEIN PUMILIO"/>
    <property type="match status" value="1"/>
</dbReference>
<protein>
    <recommendedName>
        <fullName evidence="4">PUM-HD domain-containing protein</fullName>
    </recommendedName>
</protein>
<dbReference type="AlphaFoldDB" id="A0AA48L061"/>
<dbReference type="PROSITE" id="PS50303">
    <property type="entry name" value="PUM_HD"/>
    <property type="match status" value="1"/>
</dbReference>
<dbReference type="SMART" id="SM00025">
    <property type="entry name" value="Pumilio"/>
    <property type="match status" value="8"/>
</dbReference>
<reference evidence="5" key="1">
    <citation type="journal article" date="2023" name="BMC Genomics">
        <title>Chromosome-level genome assemblies of Cutaneotrichosporon spp. (Trichosporonales, Basidiomycota) reveal imbalanced evolution between nucleotide sequences and chromosome synteny.</title>
        <authorList>
            <person name="Kobayashi Y."/>
            <person name="Kayamori A."/>
            <person name="Aoki K."/>
            <person name="Shiwa Y."/>
            <person name="Matsutani M."/>
            <person name="Fujita N."/>
            <person name="Sugita T."/>
            <person name="Iwasaki W."/>
            <person name="Tanaka N."/>
            <person name="Takashima M."/>
        </authorList>
    </citation>
    <scope>NUCLEOTIDE SEQUENCE</scope>
    <source>
        <strain evidence="5">HIS019</strain>
    </source>
</reference>
<dbReference type="EMBL" id="AP028213">
    <property type="protein sequence ID" value="BEI89466.1"/>
    <property type="molecule type" value="Genomic_DNA"/>
</dbReference>
<evidence type="ECO:0000259" key="4">
    <source>
        <dbReference type="PROSITE" id="PS50303"/>
    </source>
</evidence>
<dbReference type="GO" id="GO:0003730">
    <property type="term" value="F:mRNA 3'-UTR binding"/>
    <property type="evidence" value="ECO:0007669"/>
    <property type="project" value="TreeGrafter"/>
</dbReference>
<dbReference type="Gene3D" id="1.25.10.10">
    <property type="entry name" value="Leucine-rich Repeat Variant"/>
    <property type="match status" value="1"/>
</dbReference>
<dbReference type="InterPro" id="IPR016024">
    <property type="entry name" value="ARM-type_fold"/>
</dbReference>
<feature type="repeat" description="Pumilio" evidence="2">
    <location>
        <begin position="364"/>
        <end position="399"/>
    </location>
</feature>
<dbReference type="KEGG" id="ccac:CcaHIS019_0208280"/>
<dbReference type="InterPro" id="IPR033712">
    <property type="entry name" value="Pumilio_RNA-bd"/>
</dbReference>
<proteinExistence type="predicted"/>
<dbReference type="PANTHER" id="PTHR12537">
    <property type="entry name" value="RNA BINDING PROTEIN PUMILIO-RELATED"/>
    <property type="match status" value="1"/>
</dbReference>
<evidence type="ECO:0000256" key="1">
    <source>
        <dbReference type="ARBA" id="ARBA00022737"/>
    </source>
</evidence>
<feature type="region of interest" description="Disordered" evidence="3">
    <location>
        <begin position="654"/>
        <end position="698"/>
    </location>
</feature>
<feature type="repeat" description="Pumilio" evidence="2">
    <location>
        <begin position="505"/>
        <end position="542"/>
    </location>
</feature>
<evidence type="ECO:0000313" key="5">
    <source>
        <dbReference type="EMBL" id="BEI89466.1"/>
    </source>
</evidence>
<evidence type="ECO:0000313" key="6">
    <source>
        <dbReference type="Proteomes" id="UP001233271"/>
    </source>
</evidence>
<dbReference type="InterPro" id="IPR011989">
    <property type="entry name" value="ARM-like"/>
</dbReference>
<feature type="repeat" description="Pumilio" evidence="2">
    <location>
        <begin position="328"/>
        <end position="363"/>
    </location>
</feature>
<evidence type="ECO:0000256" key="3">
    <source>
        <dbReference type="SAM" id="MobiDB-lite"/>
    </source>
</evidence>